<feature type="region of interest" description="Disordered" evidence="7">
    <location>
        <begin position="252"/>
        <end position="277"/>
    </location>
</feature>
<evidence type="ECO:0000256" key="7">
    <source>
        <dbReference type="SAM" id="MobiDB-lite"/>
    </source>
</evidence>
<proteinExistence type="predicted"/>
<feature type="region of interest" description="Disordered" evidence="7">
    <location>
        <begin position="1"/>
        <end position="35"/>
    </location>
</feature>
<comment type="caution">
    <text evidence="9">The sequence shown here is derived from an EMBL/GenBank/DDBJ whole genome shotgun (WGS) entry which is preliminary data.</text>
</comment>
<dbReference type="InterPro" id="IPR009057">
    <property type="entry name" value="Homeodomain-like_sf"/>
</dbReference>
<dbReference type="InterPro" id="IPR017970">
    <property type="entry name" value="Homeobox_CS"/>
</dbReference>
<feature type="compositionally biased region" description="Low complexity" evidence="7">
    <location>
        <begin position="254"/>
        <end position="269"/>
    </location>
</feature>
<keyword evidence="4 5" id="KW-0539">Nucleus</keyword>
<comment type="subcellular location">
    <subcellularLocation>
        <location evidence="1 5 6">Nucleus</location>
    </subcellularLocation>
</comment>
<accession>A0ABP1RWM3</accession>
<evidence type="ECO:0000256" key="6">
    <source>
        <dbReference type="RuleBase" id="RU000682"/>
    </source>
</evidence>
<dbReference type="InterPro" id="IPR050394">
    <property type="entry name" value="Homeobox_NK-like"/>
</dbReference>
<dbReference type="InterPro" id="IPR020479">
    <property type="entry name" value="HD_metazoa"/>
</dbReference>
<keyword evidence="10" id="KW-1185">Reference proteome</keyword>
<feature type="region of interest" description="Disordered" evidence="7">
    <location>
        <begin position="65"/>
        <end position="94"/>
    </location>
</feature>
<feature type="region of interest" description="Disordered" evidence="7">
    <location>
        <begin position="136"/>
        <end position="159"/>
    </location>
</feature>
<dbReference type="SMART" id="SM00389">
    <property type="entry name" value="HOX"/>
    <property type="match status" value="1"/>
</dbReference>
<gene>
    <name evidence="9" type="ORF">ODALV1_LOCUS26830</name>
</gene>
<feature type="DNA-binding region" description="Homeobox" evidence="5">
    <location>
        <begin position="330"/>
        <end position="389"/>
    </location>
</feature>
<evidence type="ECO:0000256" key="1">
    <source>
        <dbReference type="ARBA" id="ARBA00004123"/>
    </source>
</evidence>
<evidence type="ECO:0000259" key="8">
    <source>
        <dbReference type="PROSITE" id="PS50071"/>
    </source>
</evidence>
<dbReference type="PROSITE" id="PS00027">
    <property type="entry name" value="HOMEOBOX_1"/>
    <property type="match status" value="1"/>
</dbReference>
<dbReference type="InterPro" id="IPR001356">
    <property type="entry name" value="HD"/>
</dbReference>
<sequence length="477" mass="49955">MEMDHGPNTQSMTDSEKSCQKSRSKGSGGASKVGVSVVVGGGGGVDKVHGTSTNMVTVVMTDEPMDYSPSEMSKPVDLSNNNNNNNSSTNNNHLTLGVHTGNCVINSFNNNNNDSSRSLISKTSSSSATSLSINCGSADGSSANHSSSSSSSSSVSVNSSIGNNDILAGSGIGVIGASSPISSRSDSMNNGAGGRKLSFSVENILDPNKFTGKTQSLPSPHCKALLPSPKLLGMHSPPCNYRFAYKEIHDADPDSTTTTPPNSDLLTSPCETSYGDDENSCDLLLEDENYRSESESVNGDDPLSLDKGSDSKGKKKSSKSSNSDTKSGKPRRARTAFTYEQLVALENKFKTTRYLSVCERLNLALSLSLTETQVKIWFQNRRTKWKKQNPGMDVNSPPVPTPNSGGLGSFGSGGSPYSAATHHLLYPHMTAYLAGGSGGSALAAASAGSLLSYHNPNGGPPSNSFSSSYFSHLSHNS</sequence>
<dbReference type="SUPFAM" id="SSF46689">
    <property type="entry name" value="Homeodomain-like"/>
    <property type="match status" value="1"/>
</dbReference>
<dbReference type="EMBL" id="CAXLJM020000117">
    <property type="protein sequence ID" value="CAL8137245.1"/>
    <property type="molecule type" value="Genomic_DNA"/>
</dbReference>
<feature type="domain" description="Homeobox" evidence="8">
    <location>
        <begin position="328"/>
        <end position="388"/>
    </location>
</feature>
<reference evidence="9 10" key="1">
    <citation type="submission" date="2024-08" db="EMBL/GenBank/DDBJ databases">
        <authorList>
            <person name="Cucini C."/>
            <person name="Frati F."/>
        </authorList>
    </citation>
    <scope>NUCLEOTIDE SEQUENCE [LARGE SCALE GENOMIC DNA]</scope>
</reference>
<dbReference type="PANTHER" id="PTHR24340:SF37">
    <property type="entry name" value="HOMEOBOX PROTEIN SLOU"/>
    <property type="match status" value="1"/>
</dbReference>
<dbReference type="Proteomes" id="UP001642540">
    <property type="component" value="Unassembled WGS sequence"/>
</dbReference>
<dbReference type="PROSITE" id="PS50071">
    <property type="entry name" value="HOMEOBOX_2"/>
    <property type="match status" value="1"/>
</dbReference>
<feature type="region of interest" description="Disordered" evidence="7">
    <location>
        <begin position="290"/>
        <end position="333"/>
    </location>
</feature>
<dbReference type="CDD" id="cd00086">
    <property type="entry name" value="homeodomain"/>
    <property type="match status" value="1"/>
</dbReference>
<evidence type="ECO:0000256" key="3">
    <source>
        <dbReference type="ARBA" id="ARBA00023155"/>
    </source>
</evidence>
<name>A0ABP1RWM3_9HEXA</name>
<evidence type="ECO:0000313" key="9">
    <source>
        <dbReference type="EMBL" id="CAL8137245.1"/>
    </source>
</evidence>
<keyword evidence="3 5" id="KW-0371">Homeobox</keyword>
<keyword evidence="2 5" id="KW-0238">DNA-binding</keyword>
<dbReference type="Pfam" id="PF00046">
    <property type="entry name" value="Homeodomain"/>
    <property type="match status" value="1"/>
</dbReference>
<dbReference type="Gene3D" id="1.10.10.60">
    <property type="entry name" value="Homeodomain-like"/>
    <property type="match status" value="1"/>
</dbReference>
<dbReference type="PANTHER" id="PTHR24340">
    <property type="entry name" value="HOMEOBOX PROTEIN NKX"/>
    <property type="match status" value="1"/>
</dbReference>
<evidence type="ECO:0000256" key="2">
    <source>
        <dbReference type="ARBA" id="ARBA00023125"/>
    </source>
</evidence>
<feature type="compositionally biased region" description="Low complexity" evidence="7">
    <location>
        <begin position="79"/>
        <end position="92"/>
    </location>
</feature>
<dbReference type="PRINTS" id="PR00024">
    <property type="entry name" value="HOMEOBOX"/>
</dbReference>
<evidence type="ECO:0000256" key="4">
    <source>
        <dbReference type="ARBA" id="ARBA00023242"/>
    </source>
</evidence>
<protein>
    <recommendedName>
        <fullName evidence="8">Homeobox domain-containing protein</fullName>
    </recommendedName>
</protein>
<evidence type="ECO:0000313" key="10">
    <source>
        <dbReference type="Proteomes" id="UP001642540"/>
    </source>
</evidence>
<evidence type="ECO:0000256" key="5">
    <source>
        <dbReference type="PROSITE-ProRule" id="PRU00108"/>
    </source>
</evidence>
<organism evidence="9 10">
    <name type="scientific">Orchesella dallaii</name>
    <dbReference type="NCBI Taxonomy" id="48710"/>
    <lineage>
        <taxon>Eukaryota</taxon>
        <taxon>Metazoa</taxon>
        <taxon>Ecdysozoa</taxon>
        <taxon>Arthropoda</taxon>
        <taxon>Hexapoda</taxon>
        <taxon>Collembola</taxon>
        <taxon>Entomobryomorpha</taxon>
        <taxon>Entomobryoidea</taxon>
        <taxon>Orchesellidae</taxon>
        <taxon>Orchesellinae</taxon>
        <taxon>Orchesella</taxon>
    </lineage>
</organism>